<dbReference type="Proteomes" id="UP001187346">
    <property type="component" value="Unassembled WGS sequence"/>
</dbReference>
<feature type="transmembrane region" description="Helical" evidence="2">
    <location>
        <begin position="6"/>
        <end position="25"/>
    </location>
</feature>
<evidence type="ECO:0000313" key="4">
    <source>
        <dbReference type="Proteomes" id="UP001187346"/>
    </source>
</evidence>
<dbReference type="RefSeq" id="WP_317774519.1">
    <property type="nucleotide sequence ID" value="NZ_JAWMAJ010000160.1"/>
</dbReference>
<comment type="caution">
    <text evidence="3">The sequence shown here is derived from an EMBL/GenBank/DDBJ whole genome shotgun (WGS) entry which is preliminary data.</text>
</comment>
<keyword evidence="4" id="KW-1185">Reference proteome</keyword>
<proteinExistence type="predicted"/>
<evidence type="ECO:0000313" key="3">
    <source>
        <dbReference type="EMBL" id="MDV7221164.1"/>
    </source>
</evidence>
<sequence length="211" mass="23169">MNAFMQQLPALIGVVIGALGSYVAIVRGDRARFRRERAARWEERRLEVYAEYARTLKRSVTLAYRVASHLGNDPHPHPLSPQEAAPLLAEATEAGDPAGEALILLGSTQVVDKARAWVSVVLEMQQFLREGTHDPEAWHGLLERQREGRAGYYAAVRDDLALPPGHSASWPVTTQVWRPDLSGSRSRPPVSPRPAPPPGTATRPGGSRPRP</sequence>
<evidence type="ECO:0000256" key="1">
    <source>
        <dbReference type="SAM" id="MobiDB-lite"/>
    </source>
</evidence>
<reference evidence="3 4" key="1">
    <citation type="submission" date="2023-10" db="EMBL/GenBank/DDBJ databases">
        <title>Characterization of rhizosphere-enriched actinobacteria from wheat plants lab-grown on chernevaya soil.</title>
        <authorList>
            <person name="Tikhonova E.N."/>
            <person name="Konopkin A."/>
            <person name="Kravchenko I.K."/>
        </authorList>
    </citation>
    <scope>NUCLEOTIDE SEQUENCE [LARGE SCALE GENOMIC DNA]</scope>
    <source>
        <strain evidence="3 4">RR29</strain>
    </source>
</reference>
<gene>
    <name evidence="3" type="ORF">R5A26_35020</name>
</gene>
<feature type="region of interest" description="Disordered" evidence="1">
    <location>
        <begin position="163"/>
        <end position="211"/>
    </location>
</feature>
<dbReference type="EMBL" id="JAWMAJ010000160">
    <property type="protein sequence ID" value="MDV7221164.1"/>
    <property type="molecule type" value="Genomic_DNA"/>
</dbReference>
<feature type="compositionally biased region" description="Low complexity" evidence="1">
    <location>
        <begin position="200"/>
        <end position="211"/>
    </location>
</feature>
<feature type="compositionally biased region" description="Pro residues" evidence="1">
    <location>
        <begin position="189"/>
        <end position="199"/>
    </location>
</feature>
<accession>A0ABU4FKK4</accession>
<name>A0ABU4FKK4_9ACTN</name>
<protein>
    <recommendedName>
        <fullName evidence="5">Secreted protein</fullName>
    </recommendedName>
</protein>
<keyword evidence="2" id="KW-1133">Transmembrane helix</keyword>
<evidence type="ECO:0008006" key="5">
    <source>
        <dbReference type="Google" id="ProtNLM"/>
    </source>
</evidence>
<organism evidence="3 4">
    <name type="scientific">Streptomyces prunicolor</name>
    <dbReference type="NCBI Taxonomy" id="67348"/>
    <lineage>
        <taxon>Bacteria</taxon>
        <taxon>Bacillati</taxon>
        <taxon>Actinomycetota</taxon>
        <taxon>Actinomycetes</taxon>
        <taxon>Kitasatosporales</taxon>
        <taxon>Streptomycetaceae</taxon>
        <taxon>Streptomyces</taxon>
    </lineage>
</organism>
<keyword evidence="2" id="KW-0472">Membrane</keyword>
<evidence type="ECO:0000256" key="2">
    <source>
        <dbReference type="SAM" id="Phobius"/>
    </source>
</evidence>
<keyword evidence="2" id="KW-0812">Transmembrane</keyword>